<accession>A0ABS8QAA5</accession>
<evidence type="ECO:0000256" key="1">
    <source>
        <dbReference type="SAM" id="SignalP"/>
    </source>
</evidence>
<protein>
    <submittedName>
        <fullName evidence="2">Uncharacterized protein</fullName>
    </submittedName>
</protein>
<name>A0ABS8QAA5_9BURK</name>
<proteinExistence type="predicted"/>
<gene>
    <name evidence="2" type="ORF">LQ564_20455</name>
</gene>
<feature type="signal peptide" evidence="1">
    <location>
        <begin position="1"/>
        <end position="27"/>
    </location>
</feature>
<evidence type="ECO:0000313" key="3">
    <source>
        <dbReference type="Proteomes" id="UP001179361"/>
    </source>
</evidence>
<dbReference type="Proteomes" id="UP001179361">
    <property type="component" value="Unassembled WGS sequence"/>
</dbReference>
<dbReference type="EMBL" id="JAJNOC010000008">
    <property type="protein sequence ID" value="MCD2518674.1"/>
    <property type="molecule type" value="Genomic_DNA"/>
</dbReference>
<sequence>MRVSVVSAIVVRSALLCAALAGAHATAAAPPADHPILGIWKLSIPDLGCSETYRFRGDGTTLVTSAEEVSESEYRIPDKPSAKGFYRLDDRVVKDNGKKDCAGTIMKPGATATNFIRFHPSKAIFLMCADESMQACIGPFERVQGEEA</sequence>
<reference evidence="2" key="1">
    <citation type="submission" date="2021-11" db="EMBL/GenBank/DDBJ databases">
        <title>The complete genome of Massilia sp sp. G4R7.</title>
        <authorList>
            <person name="Liu L."/>
            <person name="Yue J."/>
            <person name="Yuan J."/>
            <person name="Yang F."/>
            <person name="Li L."/>
        </authorList>
    </citation>
    <scope>NUCLEOTIDE SEQUENCE</scope>
    <source>
        <strain evidence="2">G4R7</strain>
    </source>
</reference>
<evidence type="ECO:0000313" key="2">
    <source>
        <dbReference type="EMBL" id="MCD2518674.1"/>
    </source>
</evidence>
<organism evidence="2 3">
    <name type="scientific">Massilia phyllostachyos</name>
    <dbReference type="NCBI Taxonomy" id="2898585"/>
    <lineage>
        <taxon>Bacteria</taxon>
        <taxon>Pseudomonadati</taxon>
        <taxon>Pseudomonadota</taxon>
        <taxon>Betaproteobacteria</taxon>
        <taxon>Burkholderiales</taxon>
        <taxon>Oxalobacteraceae</taxon>
        <taxon>Telluria group</taxon>
        <taxon>Massilia</taxon>
    </lineage>
</organism>
<keyword evidence="3" id="KW-1185">Reference proteome</keyword>
<dbReference type="RefSeq" id="WP_231059956.1">
    <property type="nucleotide sequence ID" value="NZ_JAJNOC010000008.1"/>
</dbReference>
<keyword evidence="1" id="KW-0732">Signal</keyword>
<comment type="caution">
    <text evidence="2">The sequence shown here is derived from an EMBL/GenBank/DDBJ whole genome shotgun (WGS) entry which is preliminary data.</text>
</comment>
<feature type="chain" id="PRO_5045050908" evidence="1">
    <location>
        <begin position="28"/>
        <end position="148"/>
    </location>
</feature>